<feature type="active site" evidence="10">
    <location>
        <position position="146"/>
    </location>
</feature>
<dbReference type="PANTHER" id="PTHR30349">
    <property type="entry name" value="PHAGE INTEGRASE-RELATED"/>
    <property type="match status" value="1"/>
</dbReference>
<feature type="domain" description="Core-binding (CB)" evidence="13">
    <location>
        <begin position="1"/>
        <end position="85"/>
    </location>
</feature>
<dbReference type="GO" id="GO:0005737">
    <property type="term" value="C:cytoplasm"/>
    <property type="evidence" value="ECO:0007669"/>
    <property type="project" value="UniProtKB-SubCell"/>
</dbReference>
<proteinExistence type="inferred from homology"/>
<dbReference type="InterPro" id="IPR013762">
    <property type="entry name" value="Integrase-like_cat_sf"/>
</dbReference>
<keyword evidence="9 10" id="KW-0131">Cell cycle</keyword>
<dbReference type="SUPFAM" id="SSF56349">
    <property type="entry name" value="DNA breaking-rejoining enzymes"/>
    <property type="match status" value="1"/>
</dbReference>
<dbReference type="SUPFAM" id="SSF47823">
    <property type="entry name" value="lambda integrase-like, N-terminal domain"/>
    <property type="match status" value="1"/>
</dbReference>
<dbReference type="NCBIfam" id="NF001399">
    <property type="entry name" value="PRK00283.1"/>
    <property type="match status" value="1"/>
</dbReference>
<keyword evidence="7 10" id="KW-0238">DNA-binding</keyword>
<dbReference type="InterPro" id="IPR011931">
    <property type="entry name" value="Recomb_XerC"/>
</dbReference>
<dbReference type="OrthoDB" id="9801717at2"/>
<evidence type="ECO:0000256" key="11">
    <source>
        <dbReference type="NCBIfam" id="TIGR02224"/>
    </source>
</evidence>
<dbReference type="AlphaFoldDB" id="A0A1H9JXR1"/>
<dbReference type="InterPro" id="IPR002104">
    <property type="entry name" value="Integrase_catalytic"/>
</dbReference>
<comment type="subcellular location">
    <subcellularLocation>
        <location evidence="1 10">Cytoplasm</location>
    </subcellularLocation>
</comment>
<feature type="active site" description="O-(3'-phospho-DNA)-tyrosine intermediate" evidence="10">
    <location>
        <position position="278"/>
    </location>
</feature>
<dbReference type="GO" id="GO:0007059">
    <property type="term" value="P:chromosome segregation"/>
    <property type="evidence" value="ECO:0007669"/>
    <property type="project" value="UniProtKB-UniRule"/>
</dbReference>
<dbReference type="EMBL" id="FOGF01000011">
    <property type="protein sequence ID" value="SEQ91726.1"/>
    <property type="molecule type" value="Genomic_DNA"/>
</dbReference>
<protein>
    <recommendedName>
        <fullName evidence="10 11">Tyrosine recombinase XerC</fullName>
    </recommendedName>
</protein>
<keyword evidence="4 10" id="KW-0132">Cell division</keyword>
<evidence type="ECO:0000313" key="14">
    <source>
        <dbReference type="EMBL" id="SEQ91726.1"/>
    </source>
</evidence>
<dbReference type="InterPro" id="IPR044068">
    <property type="entry name" value="CB"/>
</dbReference>
<keyword evidence="6 10" id="KW-0229">DNA integration</keyword>
<evidence type="ECO:0000259" key="13">
    <source>
        <dbReference type="PROSITE" id="PS51900"/>
    </source>
</evidence>
<evidence type="ECO:0000256" key="3">
    <source>
        <dbReference type="ARBA" id="ARBA00022490"/>
    </source>
</evidence>
<dbReference type="PANTHER" id="PTHR30349:SF77">
    <property type="entry name" value="TYROSINE RECOMBINASE XERC"/>
    <property type="match status" value="1"/>
</dbReference>
<evidence type="ECO:0000313" key="15">
    <source>
        <dbReference type="Proteomes" id="UP000198556"/>
    </source>
</evidence>
<evidence type="ECO:0000256" key="4">
    <source>
        <dbReference type="ARBA" id="ARBA00022618"/>
    </source>
</evidence>
<evidence type="ECO:0000256" key="9">
    <source>
        <dbReference type="ARBA" id="ARBA00023306"/>
    </source>
</evidence>
<feature type="active site" evidence="10">
    <location>
        <position position="243"/>
    </location>
</feature>
<dbReference type="CDD" id="cd00798">
    <property type="entry name" value="INT_XerDC_C"/>
    <property type="match status" value="1"/>
</dbReference>
<dbReference type="InterPro" id="IPR050090">
    <property type="entry name" value="Tyrosine_recombinase_XerCD"/>
</dbReference>
<dbReference type="Proteomes" id="UP000198556">
    <property type="component" value="Unassembled WGS sequence"/>
</dbReference>
<dbReference type="Pfam" id="PF00589">
    <property type="entry name" value="Phage_integrase"/>
    <property type="match status" value="1"/>
</dbReference>
<organism evidence="14 15">
    <name type="scientific">Granulicatella balaenopterae</name>
    <dbReference type="NCBI Taxonomy" id="137733"/>
    <lineage>
        <taxon>Bacteria</taxon>
        <taxon>Bacillati</taxon>
        <taxon>Bacillota</taxon>
        <taxon>Bacilli</taxon>
        <taxon>Lactobacillales</taxon>
        <taxon>Carnobacteriaceae</taxon>
        <taxon>Granulicatella</taxon>
    </lineage>
</organism>
<keyword evidence="15" id="KW-1185">Reference proteome</keyword>
<comment type="function">
    <text evidence="10">Site-specific tyrosine recombinase, which acts by catalyzing the cutting and rejoining of the recombining DNA molecules. The XerC-XerD complex is essential to convert dimers of the bacterial chromosome into monomers to permit their segregation at cell division. It also contributes to the segregational stability of plasmids.</text>
</comment>
<keyword evidence="8 10" id="KW-0233">DNA recombination</keyword>
<dbReference type="InterPro" id="IPR011010">
    <property type="entry name" value="DNA_brk_join_enz"/>
</dbReference>
<comment type="similarity">
    <text evidence="2 10">Belongs to the 'phage' integrase family. XerC subfamily.</text>
</comment>
<dbReference type="GO" id="GO:0003677">
    <property type="term" value="F:DNA binding"/>
    <property type="evidence" value="ECO:0007669"/>
    <property type="project" value="UniProtKB-UniRule"/>
</dbReference>
<evidence type="ECO:0000256" key="10">
    <source>
        <dbReference type="HAMAP-Rule" id="MF_01808"/>
    </source>
</evidence>
<dbReference type="STRING" id="137733.SAMN05421767_1114"/>
<evidence type="ECO:0000256" key="8">
    <source>
        <dbReference type="ARBA" id="ARBA00023172"/>
    </source>
</evidence>
<dbReference type="Pfam" id="PF02899">
    <property type="entry name" value="Phage_int_SAM_1"/>
    <property type="match status" value="1"/>
</dbReference>
<dbReference type="PROSITE" id="PS51900">
    <property type="entry name" value="CB"/>
    <property type="match status" value="1"/>
</dbReference>
<sequence length="314" mass="36559">MDNYMKQFLRYLDVERRYSPETVKAYQRDILQFVGEMNDAGISSFNQVDRTFVKIYLGRLHRAEYSRTSISRFLSSMRSFYAYLYEQQVVEDNPFASVSYKKGQSRLPEFFFEDELRQLLDELPVKTPLELRNKALMELLYATGMRVSELTSLRLNQLKWDLGVILVIGKGDKERYVPFGEFAHDALETYLNESRSELMVKRHVDHDVVFVNYLGEPLTARGVSYILDNIIKESSLSATIHPHMLRHSFATHLLNNGADMRTVQELLGHASLSSTQIYTHVTKDALQHNYAQFFPRASRSKKRENGLDLSQFKQ</sequence>
<dbReference type="InterPro" id="IPR004107">
    <property type="entry name" value="Integrase_SAM-like_N"/>
</dbReference>
<feature type="domain" description="Tyr recombinase" evidence="12">
    <location>
        <begin position="106"/>
        <end position="291"/>
    </location>
</feature>
<evidence type="ECO:0000256" key="6">
    <source>
        <dbReference type="ARBA" id="ARBA00022908"/>
    </source>
</evidence>
<feature type="active site" evidence="10">
    <location>
        <position position="246"/>
    </location>
</feature>
<dbReference type="GO" id="GO:0051301">
    <property type="term" value="P:cell division"/>
    <property type="evidence" value="ECO:0007669"/>
    <property type="project" value="UniProtKB-UniRule"/>
</dbReference>
<evidence type="ECO:0000259" key="12">
    <source>
        <dbReference type="PROSITE" id="PS51898"/>
    </source>
</evidence>
<evidence type="ECO:0000256" key="5">
    <source>
        <dbReference type="ARBA" id="ARBA00022829"/>
    </source>
</evidence>
<dbReference type="InterPro" id="IPR010998">
    <property type="entry name" value="Integrase_recombinase_N"/>
</dbReference>
<comment type="subunit">
    <text evidence="10">Forms a cyclic heterotetrameric complex composed of two molecules of XerC and two molecules of XerD.</text>
</comment>
<dbReference type="HAMAP" id="MF_01808">
    <property type="entry name" value="Recomb_XerC_XerD"/>
    <property type="match status" value="1"/>
</dbReference>
<evidence type="ECO:0000256" key="2">
    <source>
        <dbReference type="ARBA" id="ARBA00006657"/>
    </source>
</evidence>
<dbReference type="GO" id="GO:0009037">
    <property type="term" value="F:tyrosine-based site-specific recombinase activity"/>
    <property type="evidence" value="ECO:0007669"/>
    <property type="project" value="UniProtKB-UniRule"/>
</dbReference>
<evidence type="ECO:0000256" key="7">
    <source>
        <dbReference type="ARBA" id="ARBA00023125"/>
    </source>
</evidence>
<dbReference type="PROSITE" id="PS51898">
    <property type="entry name" value="TYR_RECOMBINASE"/>
    <property type="match status" value="1"/>
</dbReference>
<evidence type="ECO:0000256" key="1">
    <source>
        <dbReference type="ARBA" id="ARBA00004496"/>
    </source>
</evidence>
<dbReference type="GO" id="GO:0006313">
    <property type="term" value="P:DNA transposition"/>
    <property type="evidence" value="ECO:0007669"/>
    <property type="project" value="UniProtKB-UniRule"/>
</dbReference>
<gene>
    <name evidence="10" type="primary">xerC</name>
    <name evidence="14" type="ORF">SAMN05421767_1114</name>
</gene>
<name>A0A1H9JXR1_9LACT</name>
<feature type="active site" evidence="10">
    <location>
        <position position="269"/>
    </location>
</feature>
<keyword evidence="3 10" id="KW-0963">Cytoplasm</keyword>
<dbReference type="Gene3D" id="1.10.443.10">
    <property type="entry name" value="Intergrase catalytic core"/>
    <property type="match status" value="1"/>
</dbReference>
<dbReference type="NCBIfam" id="TIGR02224">
    <property type="entry name" value="recomb_XerC"/>
    <property type="match status" value="1"/>
</dbReference>
<reference evidence="14 15" key="1">
    <citation type="submission" date="2016-10" db="EMBL/GenBank/DDBJ databases">
        <authorList>
            <person name="de Groot N.N."/>
        </authorList>
    </citation>
    <scope>NUCLEOTIDE SEQUENCE [LARGE SCALE GENOMIC DNA]</scope>
    <source>
        <strain evidence="14 15">DSM 15827</strain>
    </source>
</reference>
<accession>A0A1H9JXR1</accession>
<feature type="active site" evidence="10">
    <location>
        <position position="170"/>
    </location>
</feature>
<keyword evidence="5 10" id="KW-0159">Chromosome partition</keyword>
<dbReference type="Gene3D" id="1.10.150.130">
    <property type="match status" value="1"/>
</dbReference>
<dbReference type="InterPro" id="IPR023009">
    <property type="entry name" value="Tyrosine_recombinase_XerC/XerD"/>
</dbReference>